<dbReference type="SMART" id="SM01100">
    <property type="entry name" value="CRAL_TRIO_N"/>
    <property type="match status" value="1"/>
</dbReference>
<dbReference type="InterPro" id="IPR011074">
    <property type="entry name" value="CRAL/TRIO_N_dom"/>
</dbReference>
<dbReference type="InterPro" id="IPR001251">
    <property type="entry name" value="CRAL-TRIO_dom"/>
</dbReference>
<feature type="domain" description="CRAL-TRIO" evidence="1">
    <location>
        <begin position="104"/>
        <end position="267"/>
    </location>
</feature>
<dbReference type="EMBL" id="JAPWTK010000105">
    <property type="protein sequence ID" value="KAJ8950093.1"/>
    <property type="molecule type" value="Genomic_DNA"/>
</dbReference>
<keyword evidence="3" id="KW-1185">Reference proteome</keyword>
<dbReference type="Pfam" id="PF00650">
    <property type="entry name" value="CRAL_TRIO"/>
    <property type="match status" value="1"/>
</dbReference>
<dbReference type="GO" id="GO:0016020">
    <property type="term" value="C:membrane"/>
    <property type="evidence" value="ECO:0007669"/>
    <property type="project" value="TreeGrafter"/>
</dbReference>
<dbReference type="SMART" id="SM00516">
    <property type="entry name" value="SEC14"/>
    <property type="match status" value="1"/>
</dbReference>
<evidence type="ECO:0000259" key="1">
    <source>
        <dbReference type="PROSITE" id="PS50191"/>
    </source>
</evidence>
<dbReference type="SUPFAM" id="SSF46938">
    <property type="entry name" value="CRAL/TRIO N-terminal domain"/>
    <property type="match status" value="1"/>
</dbReference>
<dbReference type="InterPro" id="IPR036865">
    <property type="entry name" value="CRAL-TRIO_dom_sf"/>
</dbReference>
<dbReference type="PANTHER" id="PTHR10174">
    <property type="entry name" value="ALPHA-TOCOPHEROL TRANSFER PROTEIN-RELATED"/>
    <property type="match status" value="1"/>
</dbReference>
<comment type="caution">
    <text evidence="2">The sequence shown here is derived from an EMBL/GenBank/DDBJ whole genome shotgun (WGS) entry which is preliminary data.</text>
</comment>
<organism evidence="2 3">
    <name type="scientific">Aromia moschata</name>
    <dbReference type="NCBI Taxonomy" id="1265417"/>
    <lineage>
        <taxon>Eukaryota</taxon>
        <taxon>Metazoa</taxon>
        <taxon>Ecdysozoa</taxon>
        <taxon>Arthropoda</taxon>
        <taxon>Hexapoda</taxon>
        <taxon>Insecta</taxon>
        <taxon>Pterygota</taxon>
        <taxon>Neoptera</taxon>
        <taxon>Endopterygota</taxon>
        <taxon>Coleoptera</taxon>
        <taxon>Polyphaga</taxon>
        <taxon>Cucujiformia</taxon>
        <taxon>Chrysomeloidea</taxon>
        <taxon>Cerambycidae</taxon>
        <taxon>Cerambycinae</taxon>
        <taxon>Callichromatini</taxon>
        <taxon>Aromia</taxon>
    </lineage>
</organism>
<dbReference type="Gene3D" id="1.20.5.1200">
    <property type="entry name" value="Alpha-tocopherol transfer"/>
    <property type="match status" value="1"/>
</dbReference>
<dbReference type="PANTHER" id="PTHR10174:SF212">
    <property type="entry name" value="MIP26555P1"/>
    <property type="match status" value="1"/>
</dbReference>
<gene>
    <name evidence="2" type="ORF">NQ318_017818</name>
</gene>
<dbReference type="PRINTS" id="PR00180">
    <property type="entry name" value="CRETINALDHBP"/>
</dbReference>
<proteinExistence type="predicted"/>
<dbReference type="Proteomes" id="UP001162162">
    <property type="component" value="Unassembled WGS sequence"/>
</dbReference>
<dbReference type="Gene3D" id="1.10.8.20">
    <property type="entry name" value="N-terminal domain of phosphatidylinositol transfer protein sec14p"/>
    <property type="match status" value="1"/>
</dbReference>
<name>A0AAV8YGN3_9CUCU</name>
<dbReference type="InterPro" id="IPR036273">
    <property type="entry name" value="CRAL/TRIO_N_dom_sf"/>
</dbReference>
<dbReference type="PROSITE" id="PS50191">
    <property type="entry name" value="CRAL_TRIO"/>
    <property type="match status" value="1"/>
</dbReference>
<protein>
    <recommendedName>
        <fullName evidence="1">CRAL-TRIO domain-containing protein</fullName>
    </recommendedName>
</protein>
<dbReference type="SUPFAM" id="SSF52087">
    <property type="entry name" value="CRAL/TRIO domain"/>
    <property type="match status" value="1"/>
</dbReference>
<sequence>MSFDLNHMADFDLDTSPPDAATQAIAKEELRETPEVVEKALAELRELLEKDDTIYFKSDDDEILKIFLRPCKYHAESAYQLMKRIAEFKEKHKDILANLLPEDEKVAFTEHNVVNVLKGRDHKGRRVLIVNAGATWDPSKVTSDQVFRLFYLIHEAAVLEPETQIKGVVVIMDYDGLGMKQVKALSPSFSMKLLSFIQDAMPLRLKEVHMVKQPFIFNMVWTIFKPFIREKLKKRIFFHGSKMESLHKYMDPSHLPQDYGGKLPKIDYSGKDWYPTIEKYADHIKLMNSFGLKKKS</sequence>
<dbReference type="GO" id="GO:1902936">
    <property type="term" value="F:phosphatidylinositol bisphosphate binding"/>
    <property type="evidence" value="ECO:0007669"/>
    <property type="project" value="TreeGrafter"/>
</dbReference>
<dbReference type="AlphaFoldDB" id="A0AAV8YGN3"/>
<reference evidence="2" key="1">
    <citation type="journal article" date="2023" name="Insect Mol. Biol.">
        <title>Genome sequencing provides insights into the evolution of gene families encoding plant cell wall-degrading enzymes in longhorned beetles.</title>
        <authorList>
            <person name="Shin N.R."/>
            <person name="Okamura Y."/>
            <person name="Kirsch R."/>
            <person name="Pauchet Y."/>
        </authorList>
    </citation>
    <scope>NUCLEOTIDE SEQUENCE</scope>
    <source>
        <strain evidence="2">AMC_N1</strain>
    </source>
</reference>
<evidence type="ECO:0000313" key="2">
    <source>
        <dbReference type="EMBL" id="KAJ8950093.1"/>
    </source>
</evidence>
<evidence type="ECO:0000313" key="3">
    <source>
        <dbReference type="Proteomes" id="UP001162162"/>
    </source>
</evidence>
<dbReference type="Gene3D" id="3.40.525.10">
    <property type="entry name" value="CRAL-TRIO lipid binding domain"/>
    <property type="match status" value="1"/>
</dbReference>
<dbReference type="CDD" id="cd00170">
    <property type="entry name" value="SEC14"/>
    <property type="match status" value="1"/>
</dbReference>
<accession>A0AAV8YGN3</accession>